<evidence type="ECO:0000256" key="5">
    <source>
        <dbReference type="PROSITE-ProRule" id="PRU00169"/>
    </source>
</evidence>
<dbReference type="SMART" id="SM00421">
    <property type="entry name" value="HTH_LUXR"/>
    <property type="match status" value="1"/>
</dbReference>
<dbReference type="PROSITE" id="PS50110">
    <property type="entry name" value="RESPONSE_REGULATORY"/>
    <property type="match status" value="1"/>
</dbReference>
<dbReference type="Pfam" id="PF00072">
    <property type="entry name" value="Response_reg"/>
    <property type="match status" value="1"/>
</dbReference>
<dbReference type="Gene3D" id="3.40.50.2300">
    <property type="match status" value="1"/>
</dbReference>
<evidence type="ECO:0000256" key="4">
    <source>
        <dbReference type="ARBA" id="ARBA00023163"/>
    </source>
</evidence>
<dbReference type="SMART" id="SM00448">
    <property type="entry name" value="REC"/>
    <property type="match status" value="1"/>
</dbReference>
<dbReference type="PANTHER" id="PTHR43214:SF24">
    <property type="entry name" value="TRANSCRIPTIONAL REGULATORY PROTEIN NARL-RELATED"/>
    <property type="match status" value="1"/>
</dbReference>
<comment type="caution">
    <text evidence="8">The sequence shown here is derived from an EMBL/GenBank/DDBJ whole genome shotgun (WGS) entry which is preliminary data.</text>
</comment>
<dbReference type="InterPro" id="IPR039420">
    <property type="entry name" value="WalR-like"/>
</dbReference>
<evidence type="ECO:0000259" key="6">
    <source>
        <dbReference type="PROSITE" id="PS50043"/>
    </source>
</evidence>
<proteinExistence type="predicted"/>
<dbReference type="InterPro" id="IPR011006">
    <property type="entry name" value="CheY-like_superfamily"/>
</dbReference>
<dbReference type="CDD" id="cd06170">
    <property type="entry name" value="LuxR_C_like"/>
    <property type="match status" value="1"/>
</dbReference>
<accession>A0ABV2QI47</accession>
<dbReference type="PRINTS" id="PR00038">
    <property type="entry name" value="HTHLUXR"/>
</dbReference>
<feature type="domain" description="Response regulatory" evidence="7">
    <location>
        <begin position="5"/>
        <end position="120"/>
    </location>
</feature>
<gene>
    <name evidence="8" type="ORF">ABIE21_000195</name>
</gene>
<evidence type="ECO:0000256" key="1">
    <source>
        <dbReference type="ARBA" id="ARBA00022553"/>
    </source>
</evidence>
<evidence type="ECO:0000256" key="2">
    <source>
        <dbReference type="ARBA" id="ARBA00023015"/>
    </source>
</evidence>
<name>A0ABV2QI47_9MICO</name>
<dbReference type="PROSITE" id="PS50043">
    <property type="entry name" value="HTH_LUXR_2"/>
    <property type="match status" value="1"/>
</dbReference>
<keyword evidence="4" id="KW-0804">Transcription</keyword>
<evidence type="ECO:0000256" key="3">
    <source>
        <dbReference type="ARBA" id="ARBA00023125"/>
    </source>
</evidence>
<dbReference type="Proteomes" id="UP001549257">
    <property type="component" value="Unassembled WGS sequence"/>
</dbReference>
<dbReference type="InterPro" id="IPR016032">
    <property type="entry name" value="Sig_transdc_resp-reg_C-effctor"/>
</dbReference>
<dbReference type="SUPFAM" id="SSF46894">
    <property type="entry name" value="C-terminal effector domain of the bipartite response regulators"/>
    <property type="match status" value="1"/>
</dbReference>
<dbReference type="SUPFAM" id="SSF52172">
    <property type="entry name" value="CheY-like"/>
    <property type="match status" value="1"/>
</dbReference>
<dbReference type="Pfam" id="PF00196">
    <property type="entry name" value="GerE"/>
    <property type="match status" value="1"/>
</dbReference>
<dbReference type="CDD" id="cd17535">
    <property type="entry name" value="REC_NarL-like"/>
    <property type="match status" value="1"/>
</dbReference>
<dbReference type="InterPro" id="IPR000792">
    <property type="entry name" value="Tscrpt_reg_LuxR_C"/>
</dbReference>
<protein>
    <submittedName>
        <fullName evidence="8">DNA-binding NarL/FixJ family response regulator</fullName>
    </submittedName>
</protein>
<dbReference type="EMBL" id="JBEPSJ010000001">
    <property type="protein sequence ID" value="MET4580705.1"/>
    <property type="molecule type" value="Genomic_DNA"/>
</dbReference>
<feature type="domain" description="HTH luxR-type" evidence="6">
    <location>
        <begin position="151"/>
        <end position="216"/>
    </location>
</feature>
<organism evidence="8 9">
    <name type="scientific">Conyzicola nivalis</name>
    <dbReference type="NCBI Taxonomy" id="1477021"/>
    <lineage>
        <taxon>Bacteria</taxon>
        <taxon>Bacillati</taxon>
        <taxon>Actinomycetota</taxon>
        <taxon>Actinomycetes</taxon>
        <taxon>Micrococcales</taxon>
        <taxon>Microbacteriaceae</taxon>
        <taxon>Conyzicola</taxon>
    </lineage>
</organism>
<evidence type="ECO:0000313" key="9">
    <source>
        <dbReference type="Proteomes" id="UP001549257"/>
    </source>
</evidence>
<dbReference type="PANTHER" id="PTHR43214">
    <property type="entry name" value="TWO-COMPONENT RESPONSE REGULATOR"/>
    <property type="match status" value="1"/>
</dbReference>
<dbReference type="GO" id="GO:0003677">
    <property type="term" value="F:DNA binding"/>
    <property type="evidence" value="ECO:0007669"/>
    <property type="project" value="UniProtKB-KW"/>
</dbReference>
<keyword evidence="3 8" id="KW-0238">DNA-binding</keyword>
<evidence type="ECO:0000313" key="8">
    <source>
        <dbReference type="EMBL" id="MET4580705.1"/>
    </source>
</evidence>
<reference evidence="8 9" key="1">
    <citation type="submission" date="2024-06" db="EMBL/GenBank/DDBJ databases">
        <title>Sorghum-associated microbial communities from plants grown in Nebraska, USA.</title>
        <authorList>
            <person name="Schachtman D."/>
        </authorList>
    </citation>
    <scope>NUCLEOTIDE SEQUENCE [LARGE SCALE GENOMIC DNA]</scope>
    <source>
        <strain evidence="8 9">2857</strain>
    </source>
</reference>
<feature type="modified residue" description="4-aspartylphosphate" evidence="5">
    <location>
        <position position="56"/>
    </location>
</feature>
<dbReference type="InterPro" id="IPR058245">
    <property type="entry name" value="NreC/VraR/RcsB-like_REC"/>
</dbReference>
<keyword evidence="1 5" id="KW-0597">Phosphoprotein</keyword>
<dbReference type="RefSeq" id="WP_354022920.1">
    <property type="nucleotide sequence ID" value="NZ_JBEPSJ010000001.1"/>
</dbReference>
<sequence>MSAARVLIADDHGAIRVGLRLILEAADDITVVGEAGDGATAVRQAAALRPDVVLMDVRMPGVDGIAATEQIVRAGHGAVLVLTTFDLDDYVFGALRAGASGFLLKTVDPAGLIDSVRRLAAGESVVAPEVTRRILDEFVQLDRARAAPIPPSTRLAALTPRELDILRLVAEGLSNRQIAGRLTISVATAKTHVSRLLGKLGCSSRVQAAILAKEEGLAG</sequence>
<dbReference type="InterPro" id="IPR001789">
    <property type="entry name" value="Sig_transdc_resp-reg_receiver"/>
</dbReference>
<evidence type="ECO:0000259" key="7">
    <source>
        <dbReference type="PROSITE" id="PS50110"/>
    </source>
</evidence>
<keyword evidence="2" id="KW-0805">Transcription regulation</keyword>
<keyword evidence="9" id="KW-1185">Reference proteome</keyword>